<dbReference type="AlphaFoldDB" id="A0A4Q0MCA0"/>
<dbReference type="RefSeq" id="WP_128778533.1">
    <property type="nucleotide sequence ID" value="NZ_RYFI01000016.1"/>
</dbReference>
<reference evidence="6 7" key="1">
    <citation type="submission" date="2018-12" db="EMBL/GenBank/DDBJ databases">
        <title>bacterium Hansschlegelia zhihuaiae S113.</title>
        <authorList>
            <person name="He J."/>
        </authorList>
    </citation>
    <scope>NUCLEOTIDE SEQUENCE [LARGE SCALE GENOMIC DNA]</scope>
    <source>
        <strain evidence="6 7">S 113</strain>
    </source>
</reference>
<evidence type="ECO:0000313" key="6">
    <source>
        <dbReference type="EMBL" id="RXF70967.1"/>
    </source>
</evidence>
<keyword evidence="4" id="KW-0411">Iron-sulfur</keyword>
<dbReference type="SUPFAM" id="SSF50022">
    <property type="entry name" value="ISP domain"/>
    <property type="match status" value="1"/>
</dbReference>
<accession>A0A4Q0MCA0</accession>
<dbReference type="InterPro" id="IPR036922">
    <property type="entry name" value="Rieske_2Fe-2S_sf"/>
</dbReference>
<gene>
    <name evidence="6" type="ORF">EK403_16305</name>
</gene>
<sequence>MTASDDFAWEPLDDVDDLEVGDRRELSLASGKLVLVMRTETGLHASCADCPHQDTPLAEGMLDGSVLTCPLHFWQWDVTTGEPLGVAELPLEIFELKQEDGRWWIGMRR</sequence>
<keyword evidence="3" id="KW-0408">Iron</keyword>
<keyword evidence="2" id="KW-0479">Metal-binding</keyword>
<protein>
    <submittedName>
        <fullName evidence="6">2Fe-2S ferredoxin</fullName>
    </submittedName>
</protein>
<proteinExistence type="predicted"/>
<dbReference type="OrthoDB" id="9800167at2"/>
<evidence type="ECO:0000313" key="7">
    <source>
        <dbReference type="Proteomes" id="UP000289708"/>
    </source>
</evidence>
<dbReference type="InterPro" id="IPR017941">
    <property type="entry name" value="Rieske_2Fe-2S"/>
</dbReference>
<feature type="domain" description="Rieske" evidence="5">
    <location>
        <begin position="9"/>
        <end position="105"/>
    </location>
</feature>
<evidence type="ECO:0000256" key="1">
    <source>
        <dbReference type="ARBA" id="ARBA00022714"/>
    </source>
</evidence>
<evidence type="ECO:0000256" key="2">
    <source>
        <dbReference type="ARBA" id="ARBA00022723"/>
    </source>
</evidence>
<keyword evidence="7" id="KW-1185">Reference proteome</keyword>
<evidence type="ECO:0000256" key="4">
    <source>
        <dbReference type="ARBA" id="ARBA00023014"/>
    </source>
</evidence>
<organism evidence="6 7">
    <name type="scientific">Hansschlegelia zhihuaiae</name>
    <dbReference type="NCBI Taxonomy" id="405005"/>
    <lineage>
        <taxon>Bacteria</taxon>
        <taxon>Pseudomonadati</taxon>
        <taxon>Pseudomonadota</taxon>
        <taxon>Alphaproteobacteria</taxon>
        <taxon>Hyphomicrobiales</taxon>
        <taxon>Methylopilaceae</taxon>
        <taxon>Hansschlegelia</taxon>
    </lineage>
</organism>
<dbReference type="GO" id="GO:0046872">
    <property type="term" value="F:metal ion binding"/>
    <property type="evidence" value="ECO:0007669"/>
    <property type="project" value="UniProtKB-KW"/>
</dbReference>
<dbReference type="PROSITE" id="PS51296">
    <property type="entry name" value="RIESKE"/>
    <property type="match status" value="1"/>
</dbReference>
<comment type="caution">
    <text evidence="6">The sequence shown here is derived from an EMBL/GenBank/DDBJ whole genome shotgun (WGS) entry which is preliminary data.</text>
</comment>
<name>A0A4Q0MCA0_9HYPH</name>
<evidence type="ECO:0000259" key="5">
    <source>
        <dbReference type="PROSITE" id="PS51296"/>
    </source>
</evidence>
<dbReference type="Gene3D" id="2.102.10.10">
    <property type="entry name" value="Rieske [2Fe-2S] iron-sulphur domain"/>
    <property type="match status" value="1"/>
</dbReference>
<evidence type="ECO:0000256" key="3">
    <source>
        <dbReference type="ARBA" id="ARBA00023004"/>
    </source>
</evidence>
<dbReference type="Proteomes" id="UP000289708">
    <property type="component" value="Unassembled WGS sequence"/>
</dbReference>
<dbReference type="Pfam" id="PF00355">
    <property type="entry name" value="Rieske"/>
    <property type="match status" value="1"/>
</dbReference>
<dbReference type="EMBL" id="RYFI01000016">
    <property type="protein sequence ID" value="RXF70967.1"/>
    <property type="molecule type" value="Genomic_DNA"/>
</dbReference>
<dbReference type="GO" id="GO:0051537">
    <property type="term" value="F:2 iron, 2 sulfur cluster binding"/>
    <property type="evidence" value="ECO:0007669"/>
    <property type="project" value="UniProtKB-KW"/>
</dbReference>
<keyword evidence="1" id="KW-0001">2Fe-2S</keyword>